<organism evidence="2 3">
    <name type="scientific">Trichonephila clavata</name>
    <name type="common">Joro spider</name>
    <name type="synonym">Nephila clavata</name>
    <dbReference type="NCBI Taxonomy" id="2740835"/>
    <lineage>
        <taxon>Eukaryota</taxon>
        <taxon>Metazoa</taxon>
        <taxon>Ecdysozoa</taxon>
        <taxon>Arthropoda</taxon>
        <taxon>Chelicerata</taxon>
        <taxon>Arachnida</taxon>
        <taxon>Araneae</taxon>
        <taxon>Araneomorphae</taxon>
        <taxon>Entelegynae</taxon>
        <taxon>Araneoidea</taxon>
        <taxon>Nephilidae</taxon>
        <taxon>Trichonephila</taxon>
    </lineage>
</organism>
<keyword evidence="3" id="KW-1185">Reference proteome</keyword>
<dbReference type="Proteomes" id="UP000887116">
    <property type="component" value="Unassembled WGS sequence"/>
</dbReference>
<reference evidence="2" key="1">
    <citation type="submission" date="2020-07" db="EMBL/GenBank/DDBJ databases">
        <title>Multicomponent nature underlies the extraordinary mechanical properties of spider dragline silk.</title>
        <authorList>
            <person name="Kono N."/>
            <person name="Nakamura H."/>
            <person name="Mori M."/>
            <person name="Yoshida Y."/>
            <person name="Ohtoshi R."/>
            <person name="Malay A.D."/>
            <person name="Moran D.A.P."/>
            <person name="Tomita M."/>
            <person name="Numata K."/>
            <person name="Arakawa K."/>
        </authorList>
    </citation>
    <scope>NUCLEOTIDE SEQUENCE</scope>
</reference>
<evidence type="ECO:0000256" key="1">
    <source>
        <dbReference type="SAM" id="MobiDB-lite"/>
    </source>
</evidence>
<accession>A0A8X6H6V6</accession>
<feature type="compositionally biased region" description="Polar residues" evidence="1">
    <location>
        <begin position="139"/>
        <end position="156"/>
    </location>
</feature>
<sequence length="521" mass="58008">MFKALNMTLCNFVVKYCSESISFATLRHLFIMSNFGPPPGNPAPYANYPFGNNTQYPTSPTGNNTYPTSPVGNNAPYQNYPPGNNTPYPAAYYPTHTGYPSQQPQMMDYSNPGVPQPGTVPPNYPQPGAVSPNYPQPGTVPQNYPQPGTVPQNYPQTGGDCPVPGGNLQPGVCPTAPDISQLQQIPGYEGITFDNAVLQPPSFPVWEPTDQSRKPVENLPTLTDDEVHAAVTEYASEHCCYGSAVGRDMQVKEIVMMSAFHYKLETFTEKRESAWRFEPYRGQAIDGPANGPAPAPWDIQALPDQEFKNGTKKYEVPHTAFVKPCHTCVGNARVRCSHCEGNGRKQCTWCKGRGRRTEFDRNETCTSCNGSGYDRCSWCSGTGQVKCKTCDGKGNLKAFVELTVTWINHAEDFISETSFPKELILNVQGQVAYQEENPRVFPLNHVNDGAVCNASNQFIQKHKTGFPNERILKQKQLLRVIPIGCVKYEWKDKLDDCFVYGYEHKVYFKDYPQKCCCCTIL</sequence>
<dbReference type="OrthoDB" id="3355217at2759"/>
<dbReference type="AlphaFoldDB" id="A0A8X6H6V6"/>
<dbReference type="InterPro" id="IPR052789">
    <property type="entry name" value="SSUH2_homolog"/>
</dbReference>
<dbReference type="EMBL" id="BMAO01014815">
    <property type="protein sequence ID" value="GFQ97318.1"/>
    <property type="molecule type" value="Genomic_DNA"/>
</dbReference>
<name>A0A8X6H6V6_TRICU</name>
<evidence type="ECO:0000313" key="3">
    <source>
        <dbReference type="Proteomes" id="UP000887116"/>
    </source>
</evidence>
<dbReference type="PANTHER" id="PTHR48465:SF1">
    <property type="entry name" value="PROTEIN SSUH2 HOMOLOG"/>
    <property type="match status" value="1"/>
</dbReference>
<feature type="compositionally biased region" description="Pro residues" evidence="1">
    <location>
        <begin position="114"/>
        <end position="125"/>
    </location>
</feature>
<proteinExistence type="predicted"/>
<feature type="compositionally biased region" description="Polar residues" evidence="1">
    <location>
        <begin position="51"/>
        <end position="87"/>
    </location>
</feature>
<evidence type="ECO:0000313" key="2">
    <source>
        <dbReference type="EMBL" id="GFQ97318.1"/>
    </source>
</evidence>
<gene>
    <name evidence="2" type="primary">SSUH2_7</name>
    <name evidence="2" type="ORF">TNCT_509161</name>
</gene>
<dbReference type="PANTHER" id="PTHR48465">
    <property type="entry name" value="PROTEIN SSUH2 HOMOLOG"/>
    <property type="match status" value="1"/>
</dbReference>
<comment type="caution">
    <text evidence="2">The sequence shown here is derived from an EMBL/GenBank/DDBJ whole genome shotgun (WGS) entry which is preliminary data.</text>
</comment>
<feature type="region of interest" description="Disordered" evidence="1">
    <location>
        <begin position="49"/>
        <end position="158"/>
    </location>
</feature>
<protein>
    <submittedName>
        <fullName evidence="2">Protein SSUH2</fullName>
    </submittedName>
</protein>